<organism evidence="1 2">
    <name type="scientific">Larkinella punicea</name>
    <dbReference type="NCBI Taxonomy" id="2315727"/>
    <lineage>
        <taxon>Bacteria</taxon>
        <taxon>Pseudomonadati</taxon>
        <taxon>Bacteroidota</taxon>
        <taxon>Cytophagia</taxon>
        <taxon>Cytophagales</taxon>
        <taxon>Spirosomataceae</taxon>
        <taxon>Larkinella</taxon>
    </lineage>
</organism>
<reference evidence="1 2" key="1">
    <citation type="submission" date="2018-07" db="EMBL/GenBank/DDBJ databases">
        <title>Genome analysis of Larkinella rosea.</title>
        <authorList>
            <person name="Zhou Z."/>
            <person name="Wang G."/>
        </authorList>
    </citation>
    <scope>NUCLEOTIDE SEQUENCE [LARGE SCALE GENOMIC DNA]</scope>
    <source>
        <strain evidence="2">zzj9</strain>
    </source>
</reference>
<dbReference type="EMBL" id="QOWE01000004">
    <property type="protein sequence ID" value="RCR70632.1"/>
    <property type="molecule type" value="Genomic_DNA"/>
</dbReference>
<evidence type="ECO:0000313" key="2">
    <source>
        <dbReference type="Proteomes" id="UP000253383"/>
    </source>
</evidence>
<keyword evidence="2" id="KW-1185">Reference proteome</keyword>
<dbReference type="Proteomes" id="UP000253383">
    <property type="component" value="Unassembled WGS sequence"/>
</dbReference>
<protein>
    <submittedName>
        <fullName evidence="1">Uncharacterized protein</fullName>
    </submittedName>
</protein>
<sequence>MHIFDKIEKRLRFIAREGLEIGPRHRQIQSVEYFFNGEIRISLGDFMVYLNEVDCEIEINSAILFLGINPPKSQEIESTITHLIQLVEKEIGAFRVRMVTPQDRD</sequence>
<dbReference type="OrthoDB" id="9832360at2"/>
<dbReference type="AlphaFoldDB" id="A0A368JT56"/>
<accession>A0A368JT56</accession>
<dbReference type="RefSeq" id="WP_114405201.1">
    <property type="nucleotide sequence ID" value="NZ_QOWE01000004.1"/>
</dbReference>
<evidence type="ECO:0000313" key="1">
    <source>
        <dbReference type="EMBL" id="RCR70632.1"/>
    </source>
</evidence>
<comment type="caution">
    <text evidence="1">The sequence shown here is derived from an EMBL/GenBank/DDBJ whole genome shotgun (WGS) entry which is preliminary data.</text>
</comment>
<proteinExistence type="predicted"/>
<gene>
    <name evidence="1" type="ORF">DUE52_06725</name>
</gene>
<name>A0A368JT56_9BACT</name>